<feature type="transmembrane region" description="Helical" evidence="6">
    <location>
        <begin position="544"/>
        <end position="562"/>
    </location>
</feature>
<feature type="transmembrane region" description="Helical" evidence="6">
    <location>
        <begin position="582"/>
        <end position="604"/>
    </location>
</feature>
<protein>
    <recommendedName>
        <fullName evidence="7">CCDC113/CCDC96 coiled-coil domain-containing protein</fullName>
    </recommendedName>
</protein>
<evidence type="ECO:0000256" key="6">
    <source>
        <dbReference type="SAM" id="Phobius"/>
    </source>
</evidence>
<dbReference type="EMBL" id="DS566118">
    <property type="status" value="NOT_ANNOTATED_CDS"/>
    <property type="molecule type" value="Genomic_DNA"/>
</dbReference>
<dbReference type="VEuPathDB" id="FungiDB:KRP22_9289"/>
<dbReference type="HOGENOM" id="CLU_024962_0_0_1"/>
<sequence>MSSANQDEEPQDEQDDSQEEQQDEEEAARQEGRRLRTAITEASDAREELQQRNAKLQRRIATLLQKTQEGASAADTATAPRREDKAENAKRYLECLRSTAAAQAQYDKVALELQARLDEKEAKVTDIQDAFLEFKREVARNAENLRTGKPIAKRVIAQVEAAELRKDQDVEKVRLKHINLRTHLKKLEQQLHAKEQLAEGLHLIDFEQLKIENQTLNEKIEERNEELHKLRKKTTSTVQVLTHIKEKLQFVLAENQTLKRDAQELEEALTANRDQLAHKKKDRDATRQFAARLKSKDGFAKSELLIEDFDKRENDLADLERRRAELVQRHALLTRQARQAGRAGFVPLTLQTRSYLKFLTPHQISGKLVVPPDLTEQTANLTEVCPMQGYFLAGIWWNFAATHYYQAEQGISSNAPSDCANCSHPLELYLYHGSIGFYSFYEGTTGTYSLGTYDTNGAFLATDRGSTEIRKSYWYGIVGATWLVYRELGEYLNQQEAMVFVQESLRLSAHGATNYQRSALLYLIVEGIMSDLFLIVAHNNWATWVQYVSLGYNLSGLLFLLFEMVERMRWWSEKWRQRIKRVFFSCEATLVGELVSAIMLQAFLTGLNGSDLKRSKSTALAVSYYFWSLVCHTIVVVVIVSIILSVRVPWAIAKLYYSVAALKAFGMLKIEEDDVGYLGLHELHWFTVPRNNLLS</sequence>
<dbReference type="VEuPathDB" id="FungiDB:KRP23_12322"/>
<accession>H3HE93</accession>
<evidence type="ECO:0000256" key="4">
    <source>
        <dbReference type="SAM" id="Coils"/>
    </source>
</evidence>
<feature type="region of interest" description="Disordered" evidence="5">
    <location>
        <begin position="67"/>
        <end position="87"/>
    </location>
</feature>
<evidence type="ECO:0000256" key="3">
    <source>
        <dbReference type="ARBA" id="ARBA00023273"/>
    </source>
</evidence>
<dbReference type="InterPro" id="IPR025254">
    <property type="entry name" value="CCDC113/CCDC96_CC"/>
</dbReference>
<reference evidence="8" key="2">
    <citation type="submission" date="2015-06" db="UniProtKB">
        <authorList>
            <consortium name="EnsemblProtists"/>
        </authorList>
    </citation>
    <scope>IDENTIFICATION</scope>
    <source>
        <strain evidence="8">Pr102</strain>
    </source>
</reference>
<feature type="transmembrane region" description="Helical" evidence="6">
    <location>
        <begin position="624"/>
        <end position="646"/>
    </location>
</feature>
<dbReference type="VEuPathDB" id="FungiDB:KRP22_9290"/>
<keyword evidence="6" id="KW-0472">Membrane</keyword>
<keyword evidence="3" id="KW-0966">Cell projection</keyword>
<evidence type="ECO:0000259" key="7">
    <source>
        <dbReference type="Pfam" id="PF13870"/>
    </source>
</evidence>
<dbReference type="EnsemblProtists" id="Phyra96912">
    <property type="protein sequence ID" value="Phyra96912"/>
    <property type="gene ID" value="Phyra96912"/>
</dbReference>
<dbReference type="STRING" id="164328.H3HE93"/>
<evidence type="ECO:0000256" key="5">
    <source>
        <dbReference type="SAM" id="MobiDB-lite"/>
    </source>
</evidence>
<keyword evidence="9" id="KW-1185">Reference proteome</keyword>
<reference evidence="9" key="1">
    <citation type="journal article" date="2006" name="Science">
        <title>Phytophthora genome sequences uncover evolutionary origins and mechanisms of pathogenesis.</title>
        <authorList>
            <person name="Tyler B.M."/>
            <person name="Tripathy S."/>
            <person name="Zhang X."/>
            <person name="Dehal P."/>
            <person name="Jiang R.H."/>
            <person name="Aerts A."/>
            <person name="Arredondo F.D."/>
            <person name="Baxter L."/>
            <person name="Bensasson D."/>
            <person name="Beynon J.L."/>
            <person name="Chapman J."/>
            <person name="Damasceno C.M."/>
            <person name="Dorrance A.E."/>
            <person name="Dou D."/>
            <person name="Dickerman A.W."/>
            <person name="Dubchak I.L."/>
            <person name="Garbelotto M."/>
            <person name="Gijzen M."/>
            <person name="Gordon S.G."/>
            <person name="Govers F."/>
            <person name="Grunwald N.J."/>
            <person name="Huang W."/>
            <person name="Ivors K.L."/>
            <person name="Jones R.W."/>
            <person name="Kamoun S."/>
            <person name="Krampis K."/>
            <person name="Lamour K.H."/>
            <person name="Lee M.K."/>
            <person name="McDonald W.H."/>
            <person name="Medina M."/>
            <person name="Meijer H.J."/>
            <person name="Nordberg E.K."/>
            <person name="Maclean D.J."/>
            <person name="Ospina-Giraldo M.D."/>
            <person name="Morris P.F."/>
            <person name="Phuntumart V."/>
            <person name="Putnam N.H."/>
            <person name="Rash S."/>
            <person name="Rose J.K."/>
            <person name="Sakihama Y."/>
            <person name="Salamov A.A."/>
            <person name="Savidor A."/>
            <person name="Scheuring C.F."/>
            <person name="Smith B.M."/>
            <person name="Sobral B.W."/>
            <person name="Terry A."/>
            <person name="Torto-Alalibo T.A."/>
            <person name="Win J."/>
            <person name="Xu Z."/>
            <person name="Zhang H."/>
            <person name="Grigoriev I.V."/>
            <person name="Rokhsar D.S."/>
            <person name="Boore J.L."/>
        </authorList>
    </citation>
    <scope>NUCLEOTIDE SEQUENCE [LARGE SCALE GENOMIC DNA]</scope>
    <source>
        <strain evidence="9">Pr102</strain>
    </source>
</reference>
<name>H3HE93_PHYRM</name>
<dbReference type="Proteomes" id="UP000005238">
    <property type="component" value="Unassembled WGS sequence"/>
</dbReference>
<dbReference type="GO" id="GO:0060271">
    <property type="term" value="P:cilium assembly"/>
    <property type="evidence" value="ECO:0000318"/>
    <property type="project" value="GO_Central"/>
</dbReference>
<keyword evidence="6" id="KW-0812">Transmembrane</keyword>
<dbReference type="AlphaFoldDB" id="H3HE93"/>
<dbReference type="PANTHER" id="PTHR15654:SF1">
    <property type="entry name" value="COILED-COIL DOMAIN-CONTAINING PROTEIN 96"/>
    <property type="match status" value="1"/>
</dbReference>
<evidence type="ECO:0000256" key="2">
    <source>
        <dbReference type="ARBA" id="ARBA00023054"/>
    </source>
</evidence>
<evidence type="ECO:0000313" key="9">
    <source>
        <dbReference type="Proteomes" id="UP000005238"/>
    </source>
</evidence>
<organism evidence="8 9">
    <name type="scientific">Phytophthora ramorum</name>
    <name type="common">Sudden oak death agent</name>
    <dbReference type="NCBI Taxonomy" id="164328"/>
    <lineage>
        <taxon>Eukaryota</taxon>
        <taxon>Sar</taxon>
        <taxon>Stramenopiles</taxon>
        <taxon>Oomycota</taxon>
        <taxon>Peronosporomycetes</taxon>
        <taxon>Peronosporales</taxon>
        <taxon>Peronosporaceae</taxon>
        <taxon>Phytophthora</taxon>
    </lineage>
</organism>
<dbReference type="GO" id="GO:0036064">
    <property type="term" value="C:ciliary basal body"/>
    <property type="evidence" value="ECO:0000318"/>
    <property type="project" value="GO_Central"/>
</dbReference>
<dbReference type="InterPro" id="IPR051885">
    <property type="entry name" value="CC_CF"/>
</dbReference>
<keyword evidence="6" id="KW-1133">Transmembrane helix</keyword>
<dbReference type="eggNOG" id="ENOG502QS75">
    <property type="taxonomic scope" value="Eukaryota"/>
</dbReference>
<feature type="region of interest" description="Disordered" evidence="5">
    <location>
        <begin position="1"/>
        <end position="53"/>
    </location>
</feature>
<dbReference type="PANTHER" id="PTHR15654">
    <property type="entry name" value="COILED-COIL DOMAIN-CONTAINING PROTEIN 113-RELATED"/>
    <property type="match status" value="1"/>
</dbReference>
<dbReference type="InParanoid" id="H3HE93"/>
<feature type="domain" description="CCDC113/CCDC96 coiled-coil" evidence="7">
    <location>
        <begin position="165"/>
        <end position="337"/>
    </location>
</feature>
<proteinExistence type="predicted"/>
<feature type="coiled-coil region" evidence="4">
    <location>
        <begin position="170"/>
        <end position="336"/>
    </location>
</feature>
<keyword evidence="2 4" id="KW-0175">Coiled coil</keyword>
<feature type="compositionally biased region" description="Acidic residues" evidence="5">
    <location>
        <begin position="1"/>
        <end position="26"/>
    </location>
</feature>
<dbReference type="VEuPathDB" id="FungiDB:KRP23_12321"/>
<dbReference type="GO" id="GO:0005930">
    <property type="term" value="C:axoneme"/>
    <property type="evidence" value="ECO:0000318"/>
    <property type="project" value="GO_Central"/>
</dbReference>
<comment type="subcellular location">
    <subcellularLocation>
        <location evidence="1">Cell projection</location>
        <location evidence="1">Cilium</location>
    </subcellularLocation>
</comment>
<evidence type="ECO:0000313" key="8">
    <source>
        <dbReference type="EnsemblProtists" id="Phyra96912"/>
    </source>
</evidence>
<evidence type="ECO:0000256" key="1">
    <source>
        <dbReference type="ARBA" id="ARBA00004138"/>
    </source>
</evidence>
<dbReference type="Pfam" id="PF13870">
    <property type="entry name" value="CCDC113_CCDC96_CC"/>
    <property type="match status" value="1"/>
</dbReference>